<evidence type="ECO:0000256" key="2">
    <source>
        <dbReference type="ARBA" id="ARBA00022857"/>
    </source>
</evidence>
<dbReference type="NCBIfam" id="NF008275">
    <property type="entry name" value="PRK11053.1"/>
    <property type="match status" value="1"/>
</dbReference>
<comment type="caution">
    <text evidence="5">The sequence shown here is derived from an EMBL/GenBank/DDBJ whole genome shotgun (WGS) entry which is preliminary data.</text>
</comment>
<reference evidence="5" key="1">
    <citation type="submission" date="2022-07" db="EMBL/GenBank/DDBJ databases">
        <title>Characterization of the Novel Bacterium Alteromonas immobilis LMIT006 and Alteromonas gregis LMIT007.</title>
        <authorList>
            <person name="Lin X."/>
        </authorList>
    </citation>
    <scope>NUCLEOTIDE SEQUENCE</scope>
    <source>
        <strain evidence="5">LMIT007</strain>
    </source>
</reference>
<dbReference type="RefSeq" id="WP_254100676.1">
    <property type="nucleotide sequence ID" value="NZ_JANATA010000012.1"/>
</dbReference>
<keyword evidence="3 5" id="KW-0560">Oxidoreductase</keyword>
<dbReference type="CDD" id="cd02149">
    <property type="entry name" value="NfsB-like"/>
    <property type="match status" value="1"/>
</dbReference>
<evidence type="ECO:0000259" key="4">
    <source>
        <dbReference type="Pfam" id="PF00881"/>
    </source>
</evidence>
<accession>A0AA41X3P4</accession>
<evidence type="ECO:0000256" key="1">
    <source>
        <dbReference type="ARBA" id="ARBA00007118"/>
    </source>
</evidence>
<keyword evidence="2" id="KW-0521">NADP</keyword>
<feature type="domain" description="Nitroreductase" evidence="4">
    <location>
        <begin position="8"/>
        <end position="194"/>
    </location>
</feature>
<dbReference type="Pfam" id="PF00881">
    <property type="entry name" value="Nitroreductase"/>
    <property type="match status" value="1"/>
</dbReference>
<name>A0AA41X3P4_9ALTE</name>
<dbReference type="InterPro" id="IPR000415">
    <property type="entry name" value="Nitroreductase-like"/>
</dbReference>
<comment type="similarity">
    <text evidence="1">Belongs to the nitroreductase family.</text>
</comment>
<protein>
    <submittedName>
        <fullName evidence="5">Oxygen-insensitive NAD(P)H nitroreductase</fullName>
        <ecNumber evidence="5">1.5.1.34</ecNumber>
    </submittedName>
</protein>
<dbReference type="InterPro" id="IPR033878">
    <property type="entry name" value="NfsB-like"/>
</dbReference>
<gene>
    <name evidence="5" type="primary">nfsB</name>
    <name evidence="5" type="ORF">NLF92_08100</name>
</gene>
<dbReference type="AlphaFoldDB" id="A0AA41X3P4"/>
<dbReference type="SUPFAM" id="SSF55469">
    <property type="entry name" value="FMN-dependent nitroreductase-like"/>
    <property type="match status" value="1"/>
</dbReference>
<dbReference type="EC" id="1.5.1.34" evidence="5"/>
<dbReference type="Proteomes" id="UP001165413">
    <property type="component" value="Unassembled WGS sequence"/>
</dbReference>
<evidence type="ECO:0000313" key="6">
    <source>
        <dbReference type="Proteomes" id="UP001165413"/>
    </source>
</evidence>
<keyword evidence="6" id="KW-1185">Reference proteome</keyword>
<dbReference type="GO" id="GO:0004155">
    <property type="term" value="F:6,7-dihydropteridine reductase activity"/>
    <property type="evidence" value="ECO:0007669"/>
    <property type="project" value="UniProtKB-EC"/>
</dbReference>
<organism evidence="5 6">
    <name type="scientific">Opacimonas viscosa</name>
    <dbReference type="NCBI Taxonomy" id="2961944"/>
    <lineage>
        <taxon>Bacteria</taxon>
        <taxon>Pseudomonadati</taxon>
        <taxon>Pseudomonadota</taxon>
        <taxon>Gammaproteobacteria</taxon>
        <taxon>Alteromonadales</taxon>
        <taxon>Alteromonadaceae</taxon>
        <taxon>Opacimonas</taxon>
    </lineage>
</organism>
<dbReference type="PANTHER" id="PTHR43673:SF10">
    <property type="entry name" value="NADH DEHYDROGENASE_NAD(P)H NITROREDUCTASE XCC3605-RELATED"/>
    <property type="match status" value="1"/>
</dbReference>
<dbReference type="Gene3D" id="3.40.109.10">
    <property type="entry name" value="NADH Oxidase"/>
    <property type="match status" value="1"/>
</dbReference>
<dbReference type="PANTHER" id="PTHR43673">
    <property type="entry name" value="NAD(P)H NITROREDUCTASE YDGI-RELATED"/>
    <property type="match status" value="1"/>
</dbReference>
<proteinExistence type="inferred from homology"/>
<evidence type="ECO:0000313" key="5">
    <source>
        <dbReference type="EMBL" id="MCP3428908.1"/>
    </source>
</evidence>
<evidence type="ECO:0000256" key="3">
    <source>
        <dbReference type="ARBA" id="ARBA00023002"/>
    </source>
</evidence>
<sequence length="218" mass="24433">MNIAQAMQNRYATKLFAADKKVSDTDFAALKSVLVNAPSSVNVQPWHFIIAQDEAGKNRILKGAEGAYAYNAPKVKTASHVVVFCSKIHIDDDYLYEVLEQEDADGRFAKDPSFKKTYHGVRSMFVDLHRYELKDTQHWMEKQTYLNLGAFLTSAAAMGIDALPMEGFDLKALDQEFGLREQNLAANVVVTLGYRSADDFNASLPKSRLPEEQLFTQA</sequence>
<dbReference type="InterPro" id="IPR029479">
    <property type="entry name" value="Nitroreductase"/>
</dbReference>
<dbReference type="EMBL" id="JANATA010000012">
    <property type="protein sequence ID" value="MCP3428908.1"/>
    <property type="molecule type" value="Genomic_DNA"/>
</dbReference>